<evidence type="ECO:0000313" key="3">
    <source>
        <dbReference type="EMBL" id="RFU85055.1"/>
    </source>
</evidence>
<gene>
    <name evidence="3" type="ORF">DY218_19220</name>
</gene>
<protein>
    <submittedName>
        <fullName evidence="3">Serine/threonine protein kinase</fullName>
    </submittedName>
</protein>
<reference evidence="3 4" key="1">
    <citation type="submission" date="2018-08" db="EMBL/GenBank/DDBJ databases">
        <title>Isolation, diversity and antifungal activity of Actinobacteria from wheat.</title>
        <authorList>
            <person name="Han C."/>
        </authorList>
    </citation>
    <scope>NUCLEOTIDE SEQUENCE [LARGE SCALE GENOMIC DNA]</scope>
    <source>
        <strain evidence="3 4">NEAU-YY421</strain>
    </source>
</reference>
<feature type="signal peptide" evidence="2">
    <location>
        <begin position="1"/>
        <end position="28"/>
    </location>
</feature>
<keyword evidence="3" id="KW-0418">Kinase</keyword>
<keyword evidence="3" id="KW-0723">Serine/threonine-protein kinase</keyword>
<evidence type="ECO:0000256" key="2">
    <source>
        <dbReference type="SAM" id="SignalP"/>
    </source>
</evidence>
<keyword evidence="4" id="KW-1185">Reference proteome</keyword>
<feature type="compositionally biased region" description="Basic and acidic residues" evidence="1">
    <location>
        <begin position="66"/>
        <end position="93"/>
    </location>
</feature>
<keyword evidence="2" id="KW-0732">Signal</keyword>
<evidence type="ECO:0000256" key="1">
    <source>
        <dbReference type="SAM" id="MobiDB-lite"/>
    </source>
</evidence>
<accession>A0A372M3E2</accession>
<dbReference type="Proteomes" id="UP000263094">
    <property type="component" value="Unassembled WGS sequence"/>
</dbReference>
<proteinExistence type="predicted"/>
<feature type="non-terminal residue" evidence="3">
    <location>
        <position position="1"/>
    </location>
</feature>
<dbReference type="AlphaFoldDB" id="A0A372M3E2"/>
<evidence type="ECO:0000313" key="4">
    <source>
        <dbReference type="Proteomes" id="UP000263094"/>
    </source>
</evidence>
<sequence length="236" mass="23612">TPARRSRRALYAGAAAALVLALAGGGYALLADSGAPKAEAGGESVQDGRDKGEPSQPAGGKTGTSKPEEHGDKKSPSADGDRADKDSEGDGKDSGAAGAGDEDDPGKGSDKGASKPTEAPDKGGSGSGGGGGDGGTGTEPDPAPVCHPTGGGKYNCEVWRTAKSYTAGGTEAGVLNSGTNYFYCQANLGRRESHGEWTNVWWAKTDDDSGNRDVHVNVVNIKGGDNDAPVPGLPRC</sequence>
<feature type="compositionally biased region" description="Gly residues" evidence="1">
    <location>
        <begin position="123"/>
        <end position="137"/>
    </location>
</feature>
<comment type="caution">
    <text evidence="3">The sequence shown here is derived from an EMBL/GenBank/DDBJ whole genome shotgun (WGS) entry which is preliminary data.</text>
</comment>
<feature type="region of interest" description="Disordered" evidence="1">
    <location>
        <begin position="32"/>
        <end position="150"/>
    </location>
</feature>
<name>A0A372M3E2_9ACTN</name>
<dbReference type="EMBL" id="QUAK01000104">
    <property type="protein sequence ID" value="RFU85055.1"/>
    <property type="molecule type" value="Genomic_DNA"/>
</dbReference>
<feature type="compositionally biased region" description="Basic and acidic residues" evidence="1">
    <location>
        <begin position="105"/>
        <end position="121"/>
    </location>
</feature>
<keyword evidence="3" id="KW-0808">Transferase</keyword>
<feature type="chain" id="PRO_5039165990" evidence="2">
    <location>
        <begin position="29"/>
        <end position="236"/>
    </location>
</feature>
<organism evidence="3 4">
    <name type="scientific">Streptomyces triticagri</name>
    <dbReference type="NCBI Taxonomy" id="2293568"/>
    <lineage>
        <taxon>Bacteria</taxon>
        <taxon>Bacillati</taxon>
        <taxon>Actinomycetota</taxon>
        <taxon>Actinomycetes</taxon>
        <taxon>Kitasatosporales</taxon>
        <taxon>Streptomycetaceae</taxon>
        <taxon>Streptomyces</taxon>
    </lineage>
</organism>
<dbReference type="GO" id="GO:0004674">
    <property type="term" value="F:protein serine/threonine kinase activity"/>
    <property type="evidence" value="ECO:0007669"/>
    <property type="project" value="UniProtKB-KW"/>
</dbReference>